<proteinExistence type="predicted"/>
<feature type="non-terminal residue" evidence="2">
    <location>
        <position position="1"/>
    </location>
</feature>
<gene>
    <name evidence="2" type="ORF">PENTCL1PPCAC_19891</name>
</gene>
<dbReference type="AlphaFoldDB" id="A0AAV5TTX1"/>
<organism evidence="2 3">
    <name type="scientific">Pristionchus entomophagus</name>
    <dbReference type="NCBI Taxonomy" id="358040"/>
    <lineage>
        <taxon>Eukaryota</taxon>
        <taxon>Metazoa</taxon>
        <taxon>Ecdysozoa</taxon>
        <taxon>Nematoda</taxon>
        <taxon>Chromadorea</taxon>
        <taxon>Rhabditida</taxon>
        <taxon>Rhabditina</taxon>
        <taxon>Diplogasteromorpha</taxon>
        <taxon>Diplogasteroidea</taxon>
        <taxon>Neodiplogasteridae</taxon>
        <taxon>Pristionchus</taxon>
    </lineage>
</organism>
<dbReference type="EMBL" id="BTSX01000004">
    <property type="protein sequence ID" value="GMS97716.1"/>
    <property type="molecule type" value="Genomic_DNA"/>
</dbReference>
<evidence type="ECO:0000313" key="3">
    <source>
        <dbReference type="Proteomes" id="UP001432027"/>
    </source>
</evidence>
<comment type="caution">
    <text evidence="2">The sequence shown here is derived from an EMBL/GenBank/DDBJ whole genome shotgun (WGS) entry which is preliminary data.</text>
</comment>
<dbReference type="Proteomes" id="UP001432027">
    <property type="component" value="Unassembled WGS sequence"/>
</dbReference>
<keyword evidence="3" id="KW-1185">Reference proteome</keyword>
<feature type="signal peptide" evidence="1">
    <location>
        <begin position="1"/>
        <end position="26"/>
    </location>
</feature>
<evidence type="ECO:0000256" key="1">
    <source>
        <dbReference type="SAM" id="SignalP"/>
    </source>
</evidence>
<feature type="chain" id="PRO_5043450639" evidence="1">
    <location>
        <begin position="27"/>
        <end position="137"/>
    </location>
</feature>
<keyword evidence="1" id="KW-0732">Signal</keyword>
<protein>
    <submittedName>
        <fullName evidence="2">Uncharacterized protein</fullName>
    </submittedName>
</protein>
<reference evidence="2" key="1">
    <citation type="submission" date="2023-10" db="EMBL/GenBank/DDBJ databases">
        <title>Genome assembly of Pristionchus species.</title>
        <authorList>
            <person name="Yoshida K."/>
            <person name="Sommer R.J."/>
        </authorList>
    </citation>
    <scope>NUCLEOTIDE SEQUENCE</scope>
    <source>
        <strain evidence="2">RS0144</strain>
    </source>
</reference>
<name>A0AAV5TTX1_9BILA</name>
<sequence length="137" mass="15004">LLTLLFHLPTMFITLLAVAFFSTVSAQFFQPPTVWPASHQLAYLGIPWNQGGKVKITVINSDGSKATNGNVPFNPNPLVLHKSTPTAEKYVIINRDLTGAVVEHNGQIVFGQEIKDQVAKAIEEPKVVVEETKEPKA</sequence>
<evidence type="ECO:0000313" key="2">
    <source>
        <dbReference type="EMBL" id="GMS97716.1"/>
    </source>
</evidence>
<accession>A0AAV5TTX1</accession>